<feature type="region of interest" description="Disordered" evidence="1">
    <location>
        <begin position="1"/>
        <end position="62"/>
    </location>
</feature>
<evidence type="ECO:0000256" key="1">
    <source>
        <dbReference type="SAM" id="MobiDB-lite"/>
    </source>
</evidence>
<accession>A0A3L8PIX4</accession>
<organism evidence="2 3">
    <name type="scientific">Aeromicrobium phragmitis</name>
    <dbReference type="NCBI Taxonomy" id="2478914"/>
    <lineage>
        <taxon>Bacteria</taxon>
        <taxon>Bacillati</taxon>
        <taxon>Actinomycetota</taxon>
        <taxon>Actinomycetes</taxon>
        <taxon>Propionibacteriales</taxon>
        <taxon>Nocardioidaceae</taxon>
        <taxon>Aeromicrobium</taxon>
    </lineage>
</organism>
<evidence type="ECO:0000313" key="2">
    <source>
        <dbReference type="EMBL" id="RLV55376.1"/>
    </source>
</evidence>
<evidence type="ECO:0000313" key="3">
    <source>
        <dbReference type="Proteomes" id="UP000282515"/>
    </source>
</evidence>
<comment type="caution">
    <text evidence="2">The sequence shown here is derived from an EMBL/GenBank/DDBJ whole genome shotgun (WGS) entry which is preliminary data.</text>
</comment>
<feature type="compositionally biased region" description="Low complexity" evidence="1">
    <location>
        <begin position="49"/>
        <end position="58"/>
    </location>
</feature>
<dbReference type="Proteomes" id="UP000282515">
    <property type="component" value="Unassembled WGS sequence"/>
</dbReference>
<dbReference type="EMBL" id="RDBF01000008">
    <property type="protein sequence ID" value="RLV55376.1"/>
    <property type="molecule type" value="Genomic_DNA"/>
</dbReference>
<dbReference type="AlphaFoldDB" id="A0A3L8PIX4"/>
<sequence length="122" mass="13391">MTVRPRRLGASKEEDAATPQRPQVTAERAQEWGRESPSRSSAHGRGWDATTAENANAEAEAEVLSAELPESYACWCRSAQVTPISNKKLGVRMGRLEQRLNEVPEASEMFTGLKLTDGAVTY</sequence>
<proteinExistence type="predicted"/>
<gene>
    <name evidence="2" type="ORF">D9V41_11515</name>
</gene>
<reference evidence="2 3" key="1">
    <citation type="submission" date="2018-10" db="EMBL/GenBank/DDBJ databases">
        <title>Aeromicrobium sp. 9W16Y-2 whole genome shotgun sequence.</title>
        <authorList>
            <person name="Li F."/>
        </authorList>
    </citation>
    <scope>NUCLEOTIDE SEQUENCE [LARGE SCALE GENOMIC DNA]</scope>
    <source>
        <strain evidence="2 3">9W16Y-2</strain>
    </source>
</reference>
<name>A0A3L8PIX4_9ACTN</name>
<keyword evidence="3" id="KW-1185">Reference proteome</keyword>
<protein>
    <submittedName>
        <fullName evidence="2">Uncharacterized protein</fullName>
    </submittedName>
</protein>
<feature type="compositionally biased region" description="Basic and acidic residues" evidence="1">
    <location>
        <begin position="28"/>
        <end position="37"/>
    </location>
</feature>
<dbReference type="RefSeq" id="WP_121794716.1">
    <property type="nucleotide sequence ID" value="NZ_RDBF01000008.1"/>
</dbReference>